<dbReference type="InterPro" id="IPR014001">
    <property type="entry name" value="Helicase_ATP-bd"/>
</dbReference>
<dbReference type="Gene3D" id="3.40.50.300">
    <property type="entry name" value="P-loop containing nucleotide triphosphate hydrolases"/>
    <property type="match status" value="2"/>
</dbReference>
<keyword evidence="2" id="KW-0067">ATP-binding</keyword>
<dbReference type="PROSITE" id="PS51194">
    <property type="entry name" value="HELICASE_CTER"/>
    <property type="match status" value="1"/>
</dbReference>
<feature type="domain" description="Helicase C-terminal" evidence="4">
    <location>
        <begin position="987"/>
        <end position="1163"/>
    </location>
</feature>
<evidence type="ECO:0000256" key="2">
    <source>
        <dbReference type="ARBA" id="ARBA00022840"/>
    </source>
</evidence>
<evidence type="ECO:0000256" key="1">
    <source>
        <dbReference type="ARBA" id="ARBA00022741"/>
    </source>
</evidence>
<dbReference type="GO" id="GO:0004386">
    <property type="term" value="F:helicase activity"/>
    <property type="evidence" value="ECO:0007669"/>
    <property type="project" value="UniProtKB-KW"/>
</dbReference>
<evidence type="ECO:0000313" key="5">
    <source>
        <dbReference type="EMBL" id="GAA5172378.1"/>
    </source>
</evidence>
<sequence length="2109" mass="233712">MKNSYFAELLPELATRASRATLGRLGFSNPALRRFLSEAFSREIGAPGSYIGEPVFEATFGWEQADKTLAQLSADLLTPKTVAALDQPPKDKDGRDSSYRFPRDAFPYKHQLEAWGHLSRDEPRSVVVTSGTGSGKTECFMVPILDSLARQVSQSGQKLVGVQALFLYPLNALIESQKERLHAWTASFDGSIRFCLYNGNTPDREPQHRRDAAPNQVIDREVLRAAPPPILVTNATMLEYMLVRAQDANMLKASRGQLKWIVLDEAHTYIGSQAAELALLLRRVLHAFDVEACNVRFVATSATIGGGEAAEQLKHFLADLAGLPADRVHVVSGRRKIPELIAGTTDYRQATLEQLEALPMAEPEVRYAAFCANQTARRIRQLFVPEDGRARQLRRVIAELFGAEAAVDHASQITALRWLDLLTSARFSSGREAVPFLPLRMHIFHNVLAGLWACVDQSCTCKDGTALDAPEWAFGMLYQEERRHCDCGAPVFELRSCSDCNTTYLWAERKVDRRTGAHRLTHASTENEDEFKLDVEVADDDEATDQDFSIDAPLLIANAHLRSTTSIFIDKKTLEINPVETTEVTEIRACEAGAFGDDGEIVLCCPECGGHKGDGRRFFRRAILGAPFLLGEIIPTLLEFCPDFDEKGVSPMSLPWRGRRMITFTDSRQGTARIAAKLQQDSERNAVRSLIYQRMLQAGRIGADDKAQKLKNDIGALEAVLAGVENEAIRRIVEEKRAELAALSEPQPVQWRDITAWLMTNEPDVRDWIYDYYSDLDPQLFKQSDGRETLARILTMREFARRPKRANSPETMGLVAVRYPKLDSVKVAPAGFSIADWKDFLKIALDFWVRENSFIDLPDSWRKWGGNRLSRKWLLPQDSKEQPSNTLKRWPKCNTSGIQPRLVRLLSYALGKDPLSTTGRDEIDALLLIAWQNLVEVGLLTASTQGRFLQLEDISLSPITKGWLCPVTRRVLDVTFKGVTPYLPRKDISKKYAECSPLAIPLGVVTDDDHAERLNRCRAWLNADASILALRMEGVWTDLNDRIVEGSRYFRTAEHSAQQSGARLQAYERDFKSGRVNLLSCSTTMEMGVDIGGISVVAMNNVPPHPANYLQRAGRAGRRSETRSMALTVCKNNPHDQGVLRNTLWAFTTSISAPSVRLSSALIVQRHINSLLLAAFLKRSIDGHGSADKLDLDWWMLPKGGAPVDRFIAWAECFESQVEASISSGMRTLLVRTCHAGLTNLQSLTRQAAAMVFRHKTDWFNEYEVIQDQLKQFSGSKEKNPAFKALQMQSGRLTGEYLLRELAGAGVLPGYSFPSNIASLDTLTCDEIAREKERKKERRSRDDNAYQRRELPSRDIATALREYAPGAEVVIDGLVYQSRGVTLNWHVPASLQATNEIQSLRRAWRCERCGSSGTATSAENLSHCFDCGALLTCNKQTRFDYLQPAGFAVDLYAAPHNDVSQQSYVPVQRPWVDARGEWRPLSNPVRGKFRVSDAGTVFHYSDGVSGEGYAVCLHCGRAEPMPVDSSLLPEAFQDHKSGKMKEHRRLRGAEGGETAICSGSQSSYAIKSGLRLGHESTTDVLELVFFGLDGKPLNDVVTAYSIAVALRSAVAEQLGIELDELGVETKPVQLSGQATAQAIVIFDRASSGYSSSIADSVSDLIRKAARKLDCQASCPAACQHCLLQFDTRYRIDDLDRNAALRFLTEPWLSGLALPVDLAFFGRDSRAEWQRLPEAISSVIKKPGANKLRLYLQGVPEDWDLAGSPIKRHVRRWLELPLELVAPLSVLDALSCEDRESLFGLSALGGVQVLSSNGVSKAGSNAAVLAEVLFQDGTSEVWASDFAEIGLPDAHWGAVRRAALIVGRTKFEAQALSPYECVTGGSDAPVVTRIEIQGQFDGPIQEQGGRASFADQLLDALGLAPAHDLFRGSAEIVRIEYQDRYLMTPLSCALLVETVSALKRRFEDVWALKSIDVTTLEIRRAGDDFRKPLHVSDTWQTSTERGSALKAAFEYCGIPSSVSCAPKQSCPHGRYLKLILSDGRLVRVTLDQGFSCWRETSRSSLIRTGCPFDFGASVARQGELLANMNLVIEGPEGESYAIVDYGTSESPGVF</sequence>
<dbReference type="EMBL" id="BAABLD010000017">
    <property type="protein sequence ID" value="GAA5172378.1"/>
    <property type="molecule type" value="Genomic_DNA"/>
</dbReference>
<dbReference type="InterPro" id="IPR018973">
    <property type="entry name" value="MZB"/>
</dbReference>
<dbReference type="Pfam" id="PF09369">
    <property type="entry name" value="MZB"/>
    <property type="match status" value="1"/>
</dbReference>
<reference evidence="6" key="1">
    <citation type="journal article" date="2019" name="Int. J. Syst. Evol. Microbiol.">
        <title>The Global Catalogue of Microorganisms (GCM) 10K type strain sequencing project: providing services to taxonomists for standard genome sequencing and annotation.</title>
        <authorList>
            <consortium name="The Broad Institute Genomics Platform"/>
            <consortium name="The Broad Institute Genome Sequencing Center for Infectious Disease"/>
            <person name="Wu L."/>
            <person name="Ma J."/>
        </authorList>
    </citation>
    <scope>NUCLEOTIDE SEQUENCE [LARGE SCALE GENOMIC DNA]</scope>
    <source>
        <strain evidence="6">JCM 18715</strain>
    </source>
</reference>
<keyword evidence="6" id="KW-1185">Reference proteome</keyword>
<dbReference type="SMART" id="SM00490">
    <property type="entry name" value="HELICc"/>
    <property type="match status" value="1"/>
</dbReference>
<keyword evidence="5" id="KW-0347">Helicase</keyword>
<evidence type="ECO:0000259" key="4">
    <source>
        <dbReference type="PROSITE" id="PS51194"/>
    </source>
</evidence>
<evidence type="ECO:0000259" key="3">
    <source>
        <dbReference type="PROSITE" id="PS51192"/>
    </source>
</evidence>
<comment type="caution">
    <text evidence="5">The sequence shown here is derived from an EMBL/GenBank/DDBJ whole genome shotgun (WGS) entry which is preliminary data.</text>
</comment>
<dbReference type="PROSITE" id="PS51192">
    <property type="entry name" value="HELICASE_ATP_BIND_1"/>
    <property type="match status" value="1"/>
</dbReference>
<name>A0ABP9R6X3_9RHOO</name>
<keyword evidence="1" id="KW-0547">Nucleotide-binding</keyword>
<dbReference type="InterPro" id="IPR011545">
    <property type="entry name" value="DEAD/DEAH_box_helicase_dom"/>
</dbReference>
<feature type="domain" description="Helicase ATP-binding" evidence="3">
    <location>
        <begin position="117"/>
        <end position="322"/>
    </location>
</feature>
<dbReference type="InterPro" id="IPR001650">
    <property type="entry name" value="Helicase_C-like"/>
</dbReference>
<dbReference type="Pfam" id="PF00271">
    <property type="entry name" value="Helicase_C"/>
    <property type="match status" value="1"/>
</dbReference>
<dbReference type="SMART" id="SM00487">
    <property type="entry name" value="DEXDc"/>
    <property type="match status" value="1"/>
</dbReference>
<protein>
    <submittedName>
        <fullName evidence="5">DEAD/DEAH box helicase</fullName>
    </submittedName>
</protein>
<dbReference type="PANTHER" id="PTHR47957:SF3">
    <property type="entry name" value="ATP-DEPENDENT HELICASE HRQ1"/>
    <property type="match status" value="1"/>
</dbReference>
<evidence type="ECO:0000313" key="6">
    <source>
        <dbReference type="Proteomes" id="UP001500547"/>
    </source>
</evidence>
<organism evidence="5 6">
    <name type="scientific">Viridibacterium curvum</name>
    <dbReference type="NCBI Taxonomy" id="1101404"/>
    <lineage>
        <taxon>Bacteria</taxon>
        <taxon>Pseudomonadati</taxon>
        <taxon>Pseudomonadota</taxon>
        <taxon>Betaproteobacteria</taxon>
        <taxon>Rhodocyclales</taxon>
        <taxon>Rhodocyclaceae</taxon>
        <taxon>Viridibacterium</taxon>
    </lineage>
</organism>
<dbReference type="Proteomes" id="UP001500547">
    <property type="component" value="Unassembled WGS sequence"/>
</dbReference>
<dbReference type="PANTHER" id="PTHR47957">
    <property type="entry name" value="ATP-DEPENDENT HELICASE HRQ1"/>
    <property type="match status" value="1"/>
</dbReference>
<dbReference type="Pfam" id="PF00270">
    <property type="entry name" value="DEAD"/>
    <property type="match status" value="1"/>
</dbReference>
<accession>A0ABP9R6X3</accession>
<dbReference type="RefSeq" id="WP_345534730.1">
    <property type="nucleotide sequence ID" value="NZ_BAABLD010000017.1"/>
</dbReference>
<gene>
    <name evidence="5" type="ORF">GCM10025770_38410</name>
</gene>
<proteinExistence type="predicted"/>
<dbReference type="SUPFAM" id="SSF52540">
    <property type="entry name" value="P-loop containing nucleoside triphosphate hydrolases"/>
    <property type="match status" value="1"/>
</dbReference>
<keyword evidence="5" id="KW-0378">Hydrolase</keyword>
<dbReference type="InterPro" id="IPR027417">
    <property type="entry name" value="P-loop_NTPase"/>
</dbReference>